<dbReference type="InterPro" id="IPR001054">
    <property type="entry name" value="A/G_cyclase"/>
</dbReference>
<evidence type="ECO:0000256" key="11">
    <source>
        <dbReference type="ARBA" id="ARBA00023239"/>
    </source>
</evidence>
<dbReference type="GO" id="GO:0000166">
    <property type="term" value="F:nucleotide binding"/>
    <property type="evidence" value="ECO:0007669"/>
    <property type="project" value="UniProtKB-KW"/>
</dbReference>
<evidence type="ECO:0000313" key="16">
    <source>
        <dbReference type="RefSeq" id="XP_031570337.1"/>
    </source>
</evidence>
<organism evidence="15 16">
    <name type="scientific">Actinia tenebrosa</name>
    <name type="common">Australian red waratah sea anemone</name>
    <dbReference type="NCBI Taxonomy" id="6105"/>
    <lineage>
        <taxon>Eukaryota</taxon>
        <taxon>Metazoa</taxon>
        <taxon>Cnidaria</taxon>
        <taxon>Anthozoa</taxon>
        <taxon>Hexacorallia</taxon>
        <taxon>Actiniaria</taxon>
        <taxon>Actiniidae</taxon>
        <taxon>Actinia</taxon>
    </lineage>
</organism>
<keyword evidence="12" id="KW-0141">cGMP biosynthesis</keyword>
<dbReference type="GO" id="GO:0004383">
    <property type="term" value="F:guanylate cyclase activity"/>
    <property type="evidence" value="ECO:0007669"/>
    <property type="project" value="UniProtKB-EC"/>
</dbReference>
<dbReference type="OrthoDB" id="6127067at2759"/>
<dbReference type="SMART" id="SM00044">
    <property type="entry name" value="CYCc"/>
    <property type="match status" value="1"/>
</dbReference>
<evidence type="ECO:0000256" key="1">
    <source>
        <dbReference type="ARBA" id="ARBA00004236"/>
    </source>
</evidence>
<dbReference type="GO" id="GO:0007168">
    <property type="term" value="P:receptor guanylyl cyclase signaling pathway"/>
    <property type="evidence" value="ECO:0007669"/>
    <property type="project" value="TreeGrafter"/>
</dbReference>
<evidence type="ECO:0000259" key="14">
    <source>
        <dbReference type="PROSITE" id="PS50125"/>
    </source>
</evidence>
<evidence type="ECO:0000313" key="15">
    <source>
        <dbReference type="Proteomes" id="UP000515163"/>
    </source>
</evidence>
<feature type="transmembrane region" description="Helical" evidence="13">
    <location>
        <begin position="77"/>
        <end position="94"/>
    </location>
</feature>
<evidence type="ECO:0000256" key="4">
    <source>
        <dbReference type="ARBA" id="ARBA00022475"/>
    </source>
</evidence>
<dbReference type="InterPro" id="IPR050401">
    <property type="entry name" value="Cyclic_nucleotide_synthase"/>
</dbReference>
<dbReference type="InParanoid" id="A0A6P8ITT8"/>
<gene>
    <name evidence="16" type="primary">LOC116304706</name>
</gene>
<evidence type="ECO:0000256" key="5">
    <source>
        <dbReference type="ARBA" id="ARBA00022692"/>
    </source>
</evidence>
<keyword evidence="8 13" id="KW-1133">Transmembrane helix</keyword>
<dbReference type="RefSeq" id="XP_031570337.1">
    <property type="nucleotide sequence ID" value="XM_031714477.1"/>
</dbReference>
<dbReference type="InterPro" id="IPR011645">
    <property type="entry name" value="HNOB_dom_associated"/>
</dbReference>
<comment type="subcellular location">
    <subcellularLocation>
        <location evidence="1">Cell membrane</location>
    </subcellularLocation>
    <subcellularLocation>
        <location evidence="2">Membrane</location>
        <topology evidence="2">Single-pass type I membrane protein</topology>
    </subcellularLocation>
</comment>
<keyword evidence="11" id="KW-0456">Lyase</keyword>
<dbReference type="SUPFAM" id="SSF55073">
    <property type="entry name" value="Nucleotide cyclase"/>
    <property type="match status" value="1"/>
</dbReference>
<dbReference type="GO" id="GO:0001653">
    <property type="term" value="F:peptide receptor activity"/>
    <property type="evidence" value="ECO:0007669"/>
    <property type="project" value="TreeGrafter"/>
</dbReference>
<dbReference type="GO" id="GO:0004016">
    <property type="term" value="F:adenylate cyclase activity"/>
    <property type="evidence" value="ECO:0007669"/>
    <property type="project" value="TreeGrafter"/>
</dbReference>
<dbReference type="KEGG" id="aten:116304706"/>
<dbReference type="GO" id="GO:0005886">
    <property type="term" value="C:plasma membrane"/>
    <property type="evidence" value="ECO:0007669"/>
    <property type="project" value="UniProtKB-SubCell"/>
</dbReference>
<dbReference type="PANTHER" id="PTHR11920:SF504">
    <property type="entry name" value="GUANYLATE CYCLASE"/>
    <property type="match status" value="1"/>
</dbReference>
<keyword evidence="4" id="KW-1003">Cell membrane</keyword>
<dbReference type="Gene3D" id="6.10.250.780">
    <property type="match status" value="1"/>
</dbReference>
<dbReference type="CDD" id="cd07302">
    <property type="entry name" value="CHD"/>
    <property type="match status" value="1"/>
</dbReference>
<dbReference type="GO" id="GO:0035556">
    <property type="term" value="P:intracellular signal transduction"/>
    <property type="evidence" value="ECO:0007669"/>
    <property type="project" value="InterPro"/>
</dbReference>
<keyword evidence="6" id="KW-0732">Signal</keyword>
<dbReference type="Gene3D" id="3.30.70.1230">
    <property type="entry name" value="Nucleotide cyclase"/>
    <property type="match status" value="1"/>
</dbReference>
<evidence type="ECO:0000256" key="6">
    <source>
        <dbReference type="ARBA" id="ARBA00022729"/>
    </source>
</evidence>
<evidence type="ECO:0000256" key="10">
    <source>
        <dbReference type="ARBA" id="ARBA00023180"/>
    </source>
</evidence>
<keyword evidence="10" id="KW-0325">Glycoprotein</keyword>
<dbReference type="PROSITE" id="PS50125">
    <property type="entry name" value="GUANYLATE_CYCLASE_2"/>
    <property type="match status" value="1"/>
</dbReference>
<keyword evidence="9 13" id="KW-0472">Membrane</keyword>
<dbReference type="EC" id="4.6.1.2" evidence="3"/>
<sequence length="640" mass="72615">MAMNSAAKDECNLKEKADEDSLETEVKEKRVLRFRMKNVFTESRKVHPLASSTSSINESCQYTASSRRHRIWLTTKILGVSALAILGLITFVAMDLKESLNSMEIEKKIQRDVEFSIKVADLIHLLQVERGMTVLSISSNQTKNVTDKLKLKRQLTDKAMVNLDNWLEGHNEPTFGSKITSKTKLEIEIHRRAIGYGENSTINDEIYFYTNIIEESLQILFESLRNNFPENIMFDLLGYQMFLTAKDMTGIERALGGSYFTTGHFNTTEMLWFAEKRMIGEAFLNMSLKLMPTLKTLFEQATSETTNLIKRLQVERSTILQNDHRAPNTTAGNEWFHLMSKYIDMLLKIQKSAGEEIIGVLEKRANDEEKNSIIRSAVLVLVLILTPLLVLAVSRITNTIQKYAAKLEDITLNLKEEQKRTDNVLSAMFPKSVAETLKRGEKVNSEYFDSVTVFFSDIVNFTNICACISPIEVTSMLNSIYSAFDDKIDKYDVYKVETIGDAYMVASGLPVRNGGKHVDEICRMALDLVKVTETFKLDEVPGETLLIRVGIHTGPCVSGIVGNKMPRYCLFGDTVNTASRMQTTGEPQKIHISEGSQKALRPFRHYVLEFRGFVDVKGKGEMQTYWLHYNESISIVDCCK</sequence>
<name>A0A6P8ITT8_ACTTE</name>
<keyword evidence="15" id="KW-1185">Reference proteome</keyword>
<protein>
    <recommendedName>
        <fullName evidence="3">guanylate cyclase</fullName>
        <ecNumber evidence="3">4.6.1.2</ecNumber>
    </recommendedName>
</protein>
<proteinExistence type="predicted"/>
<dbReference type="PANTHER" id="PTHR11920">
    <property type="entry name" value="GUANYLYL CYCLASE"/>
    <property type="match status" value="1"/>
</dbReference>
<dbReference type="GeneID" id="116304706"/>
<evidence type="ECO:0000256" key="2">
    <source>
        <dbReference type="ARBA" id="ARBA00004479"/>
    </source>
</evidence>
<keyword evidence="5 13" id="KW-0812">Transmembrane</keyword>
<reference evidence="16" key="1">
    <citation type="submission" date="2025-08" db="UniProtKB">
        <authorList>
            <consortium name="RefSeq"/>
        </authorList>
    </citation>
    <scope>IDENTIFICATION</scope>
    <source>
        <tissue evidence="16">Tentacle</tissue>
    </source>
</reference>
<keyword evidence="7" id="KW-0547">Nucleotide-binding</keyword>
<evidence type="ECO:0000256" key="3">
    <source>
        <dbReference type="ARBA" id="ARBA00012202"/>
    </source>
</evidence>
<evidence type="ECO:0000256" key="9">
    <source>
        <dbReference type="ARBA" id="ARBA00023136"/>
    </source>
</evidence>
<dbReference type="Pfam" id="PF07701">
    <property type="entry name" value="HNOBA"/>
    <property type="match status" value="1"/>
</dbReference>
<dbReference type="InterPro" id="IPR029787">
    <property type="entry name" value="Nucleotide_cyclase"/>
</dbReference>
<evidence type="ECO:0000256" key="7">
    <source>
        <dbReference type="ARBA" id="ARBA00022741"/>
    </source>
</evidence>
<dbReference type="FunFam" id="3.30.70.1230:FF:000050">
    <property type="entry name" value="Guanylate cyclase"/>
    <property type="match status" value="1"/>
</dbReference>
<dbReference type="InterPro" id="IPR013587">
    <property type="entry name" value="Nitrate/nitrite_sensing"/>
</dbReference>
<evidence type="ECO:0000256" key="13">
    <source>
        <dbReference type="SAM" id="Phobius"/>
    </source>
</evidence>
<evidence type="ECO:0000256" key="8">
    <source>
        <dbReference type="ARBA" id="ARBA00022989"/>
    </source>
</evidence>
<dbReference type="Pfam" id="PF08376">
    <property type="entry name" value="NIT"/>
    <property type="match status" value="1"/>
</dbReference>
<feature type="domain" description="Guanylate cyclase" evidence="14">
    <location>
        <begin position="452"/>
        <end position="582"/>
    </location>
</feature>
<dbReference type="Pfam" id="PF00211">
    <property type="entry name" value="Guanylate_cyc"/>
    <property type="match status" value="1"/>
</dbReference>
<accession>A0A6P8ITT8</accession>
<evidence type="ECO:0000256" key="12">
    <source>
        <dbReference type="ARBA" id="ARBA00023293"/>
    </source>
</evidence>
<dbReference type="Proteomes" id="UP000515163">
    <property type="component" value="Unplaced"/>
</dbReference>
<dbReference type="AlphaFoldDB" id="A0A6P8ITT8"/>